<sequence>MIEEEERRRFMRLNAETQATITRLATQETAVVNLIDLSACGCAFFTTLAVKLDEKIAFMVDNPNPNLEPLQRYAMVTRLSRGQEKHLVAVEFVIDDS</sequence>
<organism evidence="2 3">
    <name type="scientific">Thiospirillum jenense</name>
    <dbReference type="NCBI Taxonomy" id="1653858"/>
    <lineage>
        <taxon>Bacteria</taxon>
        <taxon>Pseudomonadati</taxon>
        <taxon>Pseudomonadota</taxon>
        <taxon>Gammaproteobacteria</taxon>
        <taxon>Chromatiales</taxon>
        <taxon>Chromatiaceae</taxon>
        <taxon>Thiospirillum</taxon>
    </lineage>
</organism>
<evidence type="ECO:0000313" key="2">
    <source>
        <dbReference type="EMBL" id="MBB1126732.1"/>
    </source>
</evidence>
<dbReference type="Gene3D" id="2.40.10.220">
    <property type="entry name" value="predicted glycosyltransferase like domains"/>
    <property type="match status" value="1"/>
</dbReference>
<dbReference type="Proteomes" id="UP000548632">
    <property type="component" value="Unassembled WGS sequence"/>
</dbReference>
<feature type="domain" description="PilZ" evidence="1">
    <location>
        <begin position="6"/>
        <end position="93"/>
    </location>
</feature>
<accession>A0A839HMJ0</accession>
<comment type="caution">
    <text evidence="2">The sequence shown here is derived from an EMBL/GenBank/DDBJ whole genome shotgun (WGS) entry which is preliminary data.</text>
</comment>
<dbReference type="SUPFAM" id="SSF141371">
    <property type="entry name" value="PilZ domain-like"/>
    <property type="match status" value="1"/>
</dbReference>
<proteinExistence type="predicted"/>
<dbReference type="GO" id="GO:0035438">
    <property type="term" value="F:cyclic-di-GMP binding"/>
    <property type="evidence" value="ECO:0007669"/>
    <property type="project" value="InterPro"/>
</dbReference>
<evidence type="ECO:0000259" key="1">
    <source>
        <dbReference type="Pfam" id="PF07238"/>
    </source>
</evidence>
<dbReference type="InterPro" id="IPR009875">
    <property type="entry name" value="PilZ_domain"/>
</dbReference>
<gene>
    <name evidence="2" type="ORF">HUK38_10900</name>
</gene>
<dbReference type="EMBL" id="JABVCQ010000024">
    <property type="protein sequence ID" value="MBB1126732.1"/>
    <property type="molecule type" value="Genomic_DNA"/>
</dbReference>
<dbReference type="AlphaFoldDB" id="A0A839HMJ0"/>
<name>A0A839HMJ0_9GAMM</name>
<dbReference type="Pfam" id="PF07238">
    <property type="entry name" value="PilZ"/>
    <property type="match status" value="1"/>
</dbReference>
<evidence type="ECO:0000313" key="3">
    <source>
        <dbReference type="Proteomes" id="UP000548632"/>
    </source>
</evidence>
<keyword evidence="3" id="KW-1185">Reference proteome</keyword>
<reference evidence="2 3" key="1">
    <citation type="journal article" date="2020" name="Arch. Microbiol.">
        <title>The genome sequence of the giant phototrophic gammaproteobacterium Thiospirillum jenense gives insight into its physiological properties and phylogenetic relationships.</title>
        <authorList>
            <person name="Imhoff J.F."/>
            <person name="Meyer T.E."/>
            <person name="Kyndt J.A."/>
        </authorList>
    </citation>
    <scope>NUCLEOTIDE SEQUENCE [LARGE SCALE GENOMIC DNA]</scope>
    <source>
        <strain evidence="2 3">DSM 216</strain>
    </source>
</reference>
<protein>
    <submittedName>
        <fullName evidence="2">PilZ domain-containing protein</fullName>
    </submittedName>
</protein>
<dbReference type="RefSeq" id="WP_182584360.1">
    <property type="nucleotide sequence ID" value="NZ_JABVCQ010000024.1"/>
</dbReference>